<evidence type="ECO:0000313" key="2">
    <source>
        <dbReference type="Proteomes" id="UP001558613"/>
    </source>
</evidence>
<comment type="caution">
    <text evidence="1">The sequence shown here is derived from an EMBL/GenBank/DDBJ whole genome shotgun (WGS) entry which is preliminary data.</text>
</comment>
<protein>
    <submittedName>
        <fullName evidence="1">Uncharacterized protein</fullName>
    </submittedName>
</protein>
<gene>
    <name evidence="1" type="ORF">QQF64_019820</name>
</gene>
<evidence type="ECO:0000313" key="1">
    <source>
        <dbReference type="EMBL" id="KAL1252024.1"/>
    </source>
</evidence>
<dbReference type="EMBL" id="JAYMGO010000022">
    <property type="protein sequence ID" value="KAL1252024.1"/>
    <property type="molecule type" value="Genomic_DNA"/>
</dbReference>
<dbReference type="Proteomes" id="UP001558613">
    <property type="component" value="Unassembled WGS sequence"/>
</dbReference>
<organism evidence="1 2">
    <name type="scientific">Cirrhinus molitorella</name>
    <name type="common">mud carp</name>
    <dbReference type="NCBI Taxonomy" id="172907"/>
    <lineage>
        <taxon>Eukaryota</taxon>
        <taxon>Metazoa</taxon>
        <taxon>Chordata</taxon>
        <taxon>Craniata</taxon>
        <taxon>Vertebrata</taxon>
        <taxon>Euteleostomi</taxon>
        <taxon>Actinopterygii</taxon>
        <taxon>Neopterygii</taxon>
        <taxon>Teleostei</taxon>
        <taxon>Ostariophysi</taxon>
        <taxon>Cypriniformes</taxon>
        <taxon>Cyprinidae</taxon>
        <taxon>Labeoninae</taxon>
        <taxon>Labeonini</taxon>
        <taxon>Cirrhinus</taxon>
    </lineage>
</organism>
<reference evidence="1 2" key="1">
    <citation type="submission" date="2023-09" db="EMBL/GenBank/DDBJ databases">
        <authorList>
            <person name="Wang M."/>
        </authorList>
    </citation>
    <scope>NUCLEOTIDE SEQUENCE [LARGE SCALE GENOMIC DNA]</scope>
    <source>
        <strain evidence="1">GT-2023</strain>
        <tissue evidence="1">Liver</tissue>
    </source>
</reference>
<keyword evidence="2" id="KW-1185">Reference proteome</keyword>
<accession>A0ABR3LJW0</accession>
<name>A0ABR3LJW0_9TELE</name>
<sequence>MQRNEEHQRSEEHEELRWSGSLTVTDTAERYQPLLIQLLSVREAGSVRRLCRTSRHRILASRSQIKLGGTCDGLES</sequence>
<proteinExistence type="predicted"/>